<proteinExistence type="predicted"/>
<evidence type="ECO:0000313" key="1">
    <source>
        <dbReference type="EMBL" id="AYJ38865.1"/>
    </source>
</evidence>
<dbReference type="EMBL" id="CP032744">
    <property type="protein sequence ID" value="AYJ38919.1"/>
    <property type="molecule type" value="Genomic_DNA"/>
</dbReference>
<dbReference type="AlphaFoldDB" id="A0AAD0TP34"/>
<dbReference type="RefSeq" id="WP_056988273.1">
    <property type="nucleotide sequence ID" value="NZ_BJZG01000032.1"/>
</dbReference>
<organism evidence="1 3">
    <name type="scientific">Lactiplantibacillus paraplantarum</name>
    <dbReference type="NCBI Taxonomy" id="60520"/>
    <lineage>
        <taxon>Bacteria</taxon>
        <taxon>Bacillati</taxon>
        <taxon>Bacillota</taxon>
        <taxon>Bacilli</taxon>
        <taxon>Lactobacillales</taxon>
        <taxon>Lactobacillaceae</taxon>
        <taxon>Lactiplantibacillus</taxon>
    </lineage>
</organism>
<evidence type="ECO:0000313" key="3">
    <source>
        <dbReference type="Proteomes" id="UP000277896"/>
    </source>
</evidence>
<reference evidence="1 3" key="1">
    <citation type="submission" date="2018-10" db="EMBL/GenBank/DDBJ databases">
        <title>Genome seuquencing of Lactobacillus species.</title>
        <authorList>
            <person name="Baek C."/>
            <person name="Yi H."/>
        </authorList>
    </citation>
    <scope>NUCLEOTIDE SEQUENCE [LARGE SCALE GENOMIC DNA]</scope>
    <source>
        <strain evidence="1 3">DSM 10667</strain>
    </source>
</reference>
<dbReference type="EMBL" id="CP032744">
    <property type="protein sequence ID" value="AYJ38865.1"/>
    <property type="molecule type" value="Genomic_DNA"/>
</dbReference>
<name>A0AAD0TP34_9LACO</name>
<dbReference type="Proteomes" id="UP000277896">
    <property type="component" value="Chromosome"/>
</dbReference>
<protein>
    <submittedName>
        <fullName evidence="1">Uncharacterized protein</fullName>
    </submittedName>
</protein>
<sequence length="275" mass="30440">MTNITNIDSGQAGWDGVINTNFKNLNNMVIGGRNYFSLEKFKRSQYREDYLEMPSVNLQLAANTTYTVSTNIPARDDQGTQDLFAGNAGFKAVSGTNGVKAGSPLTVTTNNTGILQISVRNVSLNTGQYHVQVELGDKATDWRPAVEDTAQVTDTGWIRDGITLMNGAKVYSNFLGDTPAFRIIQLGAVDMLMLSGSVNGIAITKGWNLTLNVATLPQLVTDWFSEHQMVNTHFDTRAFGVQYGWNFYNGKIQLQYCSETSDDTFWINFNHVFIS</sequence>
<evidence type="ECO:0000313" key="2">
    <source>
        <dbReference type="EMBL" id="AYJ38919.1"/>
    </source>
</evidence>
<accession>A0AAD0TP34</accession>
<gene>
    <name evidence="1" type="ORF">LP667_08565</name>
    <name evidence="2" type="ORF">LP667_08860</name>
</gene>